<keyword evidence="2" id="KW-1185">Reference proteome</keyword>
<evidence type="ECO:0000313" key="1">
    <source>
        <dbReference type="EMBL" id="GBF49279.1"/>
    </source>
</evidence>
<organism evidence="1 2">
    <name type="scientific">Leptospira ryugenii</name>
    <dbReference type="NCBI Taxonomy" id="1917863"/>
    <lineage>
        <taxon>Bacteria</taxon>
        <taxon>Pseudomonadati</taxon>
        <taxon>Spirochaetota</taxon>
        <taxon>Spirochaetia</taxon>
        <taxon>Leptospirales</taxon>
        <taxon>Leptospiraceae</taxon>
        <taxon>Leptospira</taxon>
    </lineage>
</organism>
<dbReference type="InterPro" id="IPR029063">
    <property type="entry name" value="SAM-dependent_MTases_sf"/>
</dbReference>
<dbReference type="GO" id="GO:0032259">
    <property type="term" value="P:methylation"/>
    <property type="evidence" value="ECO:0007669"/>
    <property type="project" value="UniProtKB-KW"/>
</dbReference>
<reference evidence="1 2" key="1">
    <citation type="submission" date="2018-02" db="EMBL/GenBank/DDBJ databases">
        <title>Novel Leptospira species isolated from soil and water in Japan.</title>
        <authorList>
            <person name="Nakao R."/>
            <person name="Masuzawa T."/>
        </authorList>
    </citation>
    <scope>NUCLEOTIDE SEQUENCE [LARGE SCALE GENOMIC DNA]</scope>
    <source>
        <strain evidence="1 2">YH101</strain>
    </source>
</reference>
<dbReference type="RefSeq" id="WP_108973900.1">
    <property type="nucleotide sequence ID" value="NZ_BFBB01000002.1"/>
</dbReference>
<dbReference type="Pfam" id="PF13489">
    <property type="entry name" value="Methyltransf_23"/>
    <property type="match status" value="1"/>
</dbReference>
<keyword evidence="1" id="KW-0489">Methyltransferase</keyword>
<gene>
    <name evidence="1" type="ORF">LPTSP4_07890</name>
</gene>
<protein>
    <submittedName>
        <fullName evidence="1">Putative S-adenosylmethionine-dependent methyltransferase</fullName>
    </submittedName>
</protein>
<dbReference type="AlphaFoldDB" id="A0A2P2DXC4"/>
<name>A0A2P2DXC4_9LEPT</name>
<keyword evidence="1" id="KW-0808">Transferase</keyword>
<sequence length="203" mass="22914">MSEVWDKHYQRGKSKLSYPDENLVRLLARIQTTKPLALDFGSGSGRHVPLLEELGFQVEIADASLVSVANLKNTFPEAKIYHTPNPPLPFQRECYGLIVSWGVFHYNKRDVANQMVSELKESLVPQGYLLGSVRANTDTHLALQDGKMQLEDLQGGYAETYSEEELRGLLSGFADVQLGYSERTPLGKLNERICHWFFLARKG</sequence>
<accession>A0A2P2DXC4</accession>
<dbReference type="SUPFAM" id="SSF53335">
    <property type="entry name" value="S-adenosyl-L-methionine-dependent methyltransferases"/>
    <property type="match status" value="1"/>
</dbReference>
<dbReference type="GO" id="GO:0008168">
    <property type="term" value="F:methyltransferase activity"/>
    <property type="evidence" value="ECO:0007669"/>
    <property type="project" value="UniProtKB-KW"/>
</dbReference>
<dbReference type="EMBL" id="BFBB01000002">
    <property type="protein sequence ID" value="GBF49279.1"/>
    <property type="molecule type" value="Genomic_DNA"/>
</dbReference>
<dbReference type="OrthoDB" id="9811589at2"/>
<comment type="caution">
    <text evidence="1">The sequence shown here is derived from an EMBL/GenBank/DDBJ whole genome shotgun (WGS) entry which is preliminary data.</text>
</comment>
<dbReference type="Gene3D" id="3.40.50.150">
    <property type="entry name" value="Vaccinia Virus protein VP39"/>
    <property type="match status" value="1"/>
</dbReference>
<evidence type="ECO:0000313" key="2">
    <source>
        <dbReference type="Proteomes" id="UP000245133"/>
    </source>
</evidence>
<proteinExistence type="predicted"/>
<dbReference type="Proteomes" id="UP000245133">
    <property type="component" value="Unassembled WGS sequence"/>
</dbReference>